<dbReference type="Pfam" id="PF08294">
    <property type="entry name" value="TIM21"/>
    <property type="match status" value="1"/>
</dbReference>
<dbReference type="InterPro" id="IPR013261">
    <property type="entry name" value="Tim21"/>
</dbReference>
<keyword evidence="6" id="KW-1133">Transmembrane helix</keyword>
<evidence type="ECO:0000256" key="1">
    <source>
        <dbReference type="ARBA" id="ARBA00004304"/>
    </source>
</evidence>
<keyword evidence="7 9" id="KW-0496">Mitochondrion</keyword>
<keyword evidence="9" id="KW-0813">Transport</keyword>
<name>A0A137P6A7_CONC2</name>
<sequence>MINKNINKLVRTDIVKRVNSQLINTIKYSSSTSSSHPNITNNKAQWKETKAYRVIKKVVLGASAIGILLYVLGDELYNGSTQTTLFNKTFDLVKDNRQIQNLVGENIMAHGDPVSTRRRRSHIHFSTHYPKSGNPELITQYYIEGSRNTGTVHACMTQINDEWKYKWLMVEVPGEGLPSRKVTIKGDETKFGGR</sequence>
<keyword evidence="11" id="KW-1185">Reference proteome</keyword>
<evidence type="ECO:0000256" key="9">
    <source>
        <dbReference type="RuleBase" id="RU367142"/>
    </source>
</evidence>
<keyword evidence="9" id="KW-0811">Translocation</keyword>
<dbReference type="OrthoDB" id="436405at2759"/>
<comment type="subcellular location">
    <subcellularLocation>
        <location evidence="9">Mitochondrion inner membrane</location>
        <topology evidence="9">Single-pass membrane protein</topology>
    </subcellularLocation>
    <subcellularLocation>
        <location evidence="1">Mitochondrion membrane</location>
        <topology evidence="1">Single-pass membrane protein</topology>
    </subcellularLocation>
</comment>
<dbReference type="InterPro" id="IPR038552">
    <property type="entry name" value="Tim21_IMS_sf"/>
</dbReference>
<reference evidence="10 11" key="1">
    <citation type="journal article" date="2015" name="Genome Biol. Evol.">
        <title>Phylogenomic analyses indicate that early fungi evolved digesting cell walls of algal ancestors of land plants.</title>
        <authorList>
            <person name="Chang Y."/>
            <person name="Wang S."/>
            <person name="Sekimoto S."/>
            <person name="Aerts A.L."/>
            <person name="Choi C."/>
            <person name="Clum A."/>
            <person name="LaButti K.M."/>
            <person name="Lindquist E.A."/>
            <person name="Yee Ngan C."/>
            <person name="Ohm R.A."/>
            <person name="Salamov A.A."/>
            <person name="Grigoriev I.V."/>
            <person name="Spatafora J.W."/>
            <person name="Berbee M.L."/>
        </authorList>
    </citation>
    <scope>NUCLEOTIDE SEQUENCE [LARGE SCALE GENOMIC DNA]</scope>
    <source>
        <strain evidence="10 11">NRRL 28638</strain>
    </source>
</reference>
<evidence type="ECO:0000256" key="3">
    <source>
        <dbReference type="ARBA" id="ARBA00020726"/>
    </source>
</evidence>
<dbReference type="Gene3D" id="3.10.450.320">
    <property type="entry name" value="Mitochondrial import inner membrane translocase subunit Tim21"/>
    <property type="match status" value="1"/>
</dbReference>
<evidence type="ECO:0000256" key="6">
    <source>
        <dbReference type="ARBA" id="ARBA00022989"/>
    </source>
</evidence>
<comment type="subunit">
    <text evidence="9">Component of the TIM23 complex.</text>
</comment>
<keyword evidence="8" id="KW-0472">Membrane</keyword>
<keyword evidence="4" id="KW-0812">Transmembrane</keyword>
<keyword evidence="9" id="KW-0653">Protein transport</keyword>
<organism evidence="10 11">
    <name type="scientific">Conidiobolus coronatus (strain ATCC 28846 / CBS 209.66 / NRRL 28638)</name>
    <name type="common">Delacroixia coronata</name>
    <dbReference type="NCBI Taxonomy" id="796925"/>
    <lineage>
        <taxon>Eukaryota</taxon>
        <taxon>Fungi</taxon>
        <taxon>Fungi incertae sedis</taxon>
        <taxon>Zoopagomycota</taxon>
        <taxon>Entomophthoromycotina</taxon>
        <taxon>Entomophthoromycetes</taxon>
        <taxon>Entomophthorales</taxon>
        <taxon>Ancylistaceae</taxon>
        <taxon>Conidiobolus</taxon>
    </lineage>
</organism>
<dbReference type="Proteomes" id="UP000070444">
    <property type="component" value="Unassembled WGS sequence"/>
</dbReference>
<dbReference type="AlphaFoldDB" id="A0A137P6A7"/>
<dbReference type="EMBL" id="KQ964501">
    <property type="protein sequence ID" value="KXN70461.1"/>
    <property type="molecule type" value="Genomic_DNA"/>
</dbReference>
<evidence type="ECO:0000256" key="4">
    <source>
        <dbReference type="ARBA" id="ARBA00022692"/>
    </source>
</evidence>
<proteinExistence type="inferred from homology"/>
<evidence type="ECO:0000313" key="11">
    <source>
        <dbReference type="Proteomes" id="UP000070444"/>
    </source>
</evidence>
<dbReference type="OMA" id="KAYRTSA"/>
<dbReference type="GO" id="GO:0030150">
    <property type="term" value="P:protein import into mitochondrial matrix"/>
    <property type="evidence" value="ECO:0007669"/>
    <property type="project" value="UniProtKB-UniRule"/>
</dbReference>
<dbReference type="PANTHER" id="PTHR13032">
    <property type="entry name" value="MITOCHONDRIAL IMPORT INNER MEMBRANE TRANSLOCASE SUBUNIT TIM21"/>
    <property type="match status" value="1"/>
</dbReference>
<comment type="similarity">
    <text evidence="2 9">Belongs to the TIM21 family.</text>
</comment>
<keyword evidence="9" id="KW-0999">Mitochondrion inner membrane</keyword>
<evidence type="ECO:0000313" key="10">
    <source>
        <dbReference type="EMBL" id="KXN70461.1"/>
    </source>
</evidence>
<protein>
    <recommendedName>
        <fullName evidence="3 9">Mitochondrial import inner membrane translocase subunit Tim21</fullName>
    </recommendedName>
</protein>
<comment type="function">
    <text evidence="9">Essential component of the TIM23 complex, a complex that mediates the translocation of transit peptide-containing proteins across the mitochondrial inner membrane.</text>
</comment>
<accession>A0A137P6A7</accession>
<dbReference type="PANTHER" id="PTHR13032:SF6">
    <property type="entry name" value="MITOCHONDRIAL IMPORT INNER MEMBRANE TRANSLOCASE SUBUNIT TIM21"/>
    <property type="match status" value="1"/>
</dbReference>
<gene>
    <name evidence="10" type="ORF">CONCODRAFT_78829</name>
</gene>
<evidence type="ECO:0000256" key="5">
    <source>
        <dbReference type="ARBA" id="ARBA00022946"/>
    </source>
</evidence>
<keyword evidence="5" id="KW-0809">Transit peptide</keyword>
<dbReference type="GO" id="GO:0005744">
    <property type="term" value="C:TIM23 mitochondrial import inner membrane translocase complex"/>
    <property type="evidence" value="ECO:0007669"/>
    <property type="project" value="UniProtKB-UniRule"/>
</dbReference>
<dbReference type="STRING" id="796925.A0A137P6A7"/>
<evidence type="ECO:0000256" key="7">
    <source>
        <dbReference type="ARBA" id="ARBA00023128"/>
    </source>
</evidence>
<evidence type="ECO:0000256" key="8">
    <source>
        <dbReference type="ARBA" id="ARBA00023136"/>
    </source>
</evidence>
<evidence type="ECO:0000256" key="2">
    <source>
        <dbReference type="ARBA" id="ARBA00010867"/>
    </source>
</evidence>